<protein>
    <submittedName>
        <fullName evidence="5">PASTA domain-containing protein</fullName>
    </submittedName>
</protein>
<evidence type="ECO:0000313" key="6">
    <source>
        <dbReference type="Proteomes" id="UP000301475"/>
    </source>
</evidence>
<dbReference type="SMART" id="SM00740">
    <property type="entry name" value="PASTA"/>
    <property type="match status" value="2"/>
</dbReference>
<evidence type="ECO:0000256" key="1">
    <source>
        <dbReference type="SAM" id="MobiDB-lite"/>
    </source>
</evidence>
<dbReference type="Pfam" id="PF00069">
    <property type="entry name" value="Pkinase"/>
    <property type="match status" value="1"/>
</dbReference>
<dbReference type="EMBL" id="CP039381">
    <property type="protein sequence ID" value="QCT07924.1"/>
    <property type="molecule type" value="Genomic_DNA"/>
</dbReference>
<dbReference type="AlphaFoldDB" id="A0A4P8XZH7"/>
<proteinExistence type="predicted"/>
<keyword evidence="2" id="KW-1133">Transmembrane helix</keyword>
<feature type="transmembrane region" description="Helical" evidence="2">
    <location>
        <begin position="349"/>
        <end position="370"/>
    </location>
</feature>
<dbReference type="OrthoDB" id="9788659at2"/>
<dbReference type="Pfam" id="PF03793">
    <property type="entry name" value="PASTA"/>
    <property type="match status" value="2"/>
</dbReference>
<dbReference type="SUPFAM" id="SSF56112">
    <property type="entry name" value="Protein kinase-like (PK-like)"/>
    <property type="match status" value="1"/>
</dbReference>
<feature type="compositionally biased region" description="Basic and acidic residues" evidence="1">
    <location>
        <begin position="335"/>
        <end position="344"/>
    </location>
</feature>
<keyword evidence="2" id="KW-0472">Membrane</keyword>
<organism evidence="5 6">
    <name type="scientific">Ruminococcus bovis</name>
    <dbReference type="NCBI Taxonomy" id="2564099"/>
    <lineage>
        <taxon>Bacteria</taxon>
        <taxon>Bacillati</taxon>
        <taxon>Bacillota</taxon>
        <taxon>Clostridia</taxon>
        <taxon>Eubacteriales</taxon>
        <taxon>Oscillospiraceae</taxon>
        <taxon>Ruminococcus</taxon>
    </lineage>
</organism>
<feature type="domain" description="PASTA" evidence="4">
    <location>
        <begin position="395"/>
        <end position="464"/>
    </location>
</feature>
<dbReference type="GO" id="GO:0004672">
    <property type="term" value="F:protein kinase activity"/>
    <property type="evidence" value="ECO:0007669"/>
    <property type="project" value="InterPro"/>
</dbReference>
<evidence type="ECO:0000259" key="3">
    <source>
        <dbReference type="PROSITE" id="PS50011"/>
    </source>
</evidence>
<dbReference type="PROSITE" id="PS50011">
    <property type="entry name" value="PROTEIN_KINASE_DOM"/>
    <property type="match status" value="1"/>
</dbReference>
<reference evidence="5 6" key="1">
    <citation type="submission" date="2019-04" db="EMBL/GenBank/DDBJ databases">
        <authorList>
            <person name="Embree M."/>
            <person name="Gaffney J.R."/>
        </authorList>
    </citation>
    <scope>NUCLEOTIDE SEQUENCE [LARGE SCALE GENOMIC DNA]</scope>
    <source>
        <strain evidence="5 6">JE7A12</strain>
    </source>
</reference>
<dbReference type="InterPro" id="IPR005543">
    <property type="entry name" value="PASTA_dom"/>
</dbReference>
<dbReference type="InterPro" id="IPR000719">
    <property type="entry name" value="Prot_kinase_dom"/>
</dbReference>
<sequence length="548" mass="60814">MALCMGCMKEIGDEQICPDCGFNNTETQPEPFLGFHTVLKDRYIVGRGIDTNGESTRYLGYDKEEKKKVIIREFLPIGIFDRSKGEKDLVVGYNDETVFKNLRSNFISYYKIVQELNNMSVMIKILDIFEENNTAYEIEEYLELNHFEDYLKRNNGQLEWEVARPLFMPLISALESLHKRGIGHYAVSPSNLYITKDGKLKLSGFCTAMERKRGTPLKSQLYSGCAAPEQYEKNFTLDIVTEIYGFTATLFHTLTGHVPANARERLKDSSLLMSTNTVKRLPPHVVTALANGLQVDRKERIADFDELRSQLSVAPTAQAIQEEISKTASLSDPSKQQKEEKKNNENKKVTLIAALISLVVFVGIGAVLVATNCFGLVNGNHGGVQDTTATKAWSGPVVDNFVGKKYSSVKSQLKGSDKYIININSEEKFSDNIEEGYICEQTPAAGTPITSEDEAVNISLTISKGAKMRTLPDIAGKDIKTVATMLADTGVLVMQETEYNSKYPNNTVIDYKNLKSGDQIEYGKTVTIKVSLGAEPTSTEPNTGSADN</sequence>
<dbReference type="Gene3D" id="1.10.510.10">
    <property type="entry name" value="Transferase(Phosphotransferase) domain 1"/>
    <property type="match status" value="1"/>
</dbReference>
<dbReference type="SMART" id="SM00220">
    <property type="entry name" value="S_TKc"/>
    <property type="match status" value="1"/>
</dbReference>
<dbReference type="CDD" id="cd06577">
    <property type="entry name" value="PASTA_pknB"/>
    <property type="match status" value="2"/>
</dbReference>
<evidence type="ECO:0000259" key="4">
    <source>
        <dbReference type="PROSITE" id="PS51178"/>
    </source>
</evidence>
<keyword evidence="2" id="KW-0812">Transmembrane</keyword>
<name>A0A4P8XZH7_9FIRM</name>
<dbReference type="PANTHER" id="PTHR24362">
    <property type="entry name" value="SERINE/THREONINE-PROTEIN KINASE NEK"/>
    <property type="match status" value="1"/>
</dbReference>
<dbReference type="PANTHER" id="PTHR24362:SF309">
    <property type="entry name" value="PROTEIN KINASE DOMAIN-CONTAINING PROTEIN"/>
    <property type="match status" value="1"/>
</dbReference>
<evidence type="ECO:0000313" key="5">
    <source>
        <dbReference type="EMBL" id="QCT07924.1"/>
    </source>
</evidence>
<dbReference type="RefSeq" id="WP_138157895.1">
    <property type="nucleotide sequence ID" value="NZ_CP039381.1"/>
</dbReference>
<dbReference type="Gene3D" id="3.30.10.20">
    <property type="match status" value="2"/>
</dbReference>
<accession>A0A4P8XZH7</accession>
<feature type="region of interest" description="Disordered" evidence="1">
    <location>
        <begin position="324"/>
        <end position="344"/>
    </location>
</feature>
<dbReference type="Proteomes" id="UP000301475">
    <property type="component" value="Chromosome"/>
</dbReference>
<dbReference type="GO" id="GO:0005524">
    <property type="term" value="F:ATP binding"/>
    <property type="evidence" value="ECO:0007669"/>
    <property type="project" value="InterPro"/>
</dbReference>
<dbReference type="PROSITE" id="PS51178">
    <property type="entry name" value="PASTA"/>
    <property type="match status" value="1"/>
</dbReference>
<dbReference type="KEGG" id="ruj:E5Z56_11410"/>
<keyword evidence="6" id="KW-1185">Reference proteome</keyword>
<dbReference type="InterPro" id="IPR011009">
    <property type="entry name" value="Kinase-like_dom_sf"/>
</dbReference>
<feature type="domain" description="Protein kinase" evidence="3">
    <location>
        <begin position="43"/>
        <end position="313"/>
    </location>
</feature>
<gene>
    <name evidence="5" type="ORF">E5Z56_11410</name>
</gene>
<evidence type="ECO:0000256" key="2">
    <source>
        <dbReference type="SAM" id="Phobius"/>
    </source>
</evidence>